<dbReference type="InterPro" id="IPR000994">
    <property type="entry name" value="Pept_M24"/>
</dbReference>
<dbReference type="AlphaFoldDB" id="A0A0F9ELI9"/>
<organism evidence="3">
    <name type="scientific">marine sediment metagenome</name>
    <dbReference type="NCBI Taxonomy" id="412755"/>
    <lineage>
        <taxon>unclassified sequences</taxon>
        <taxon>metagenomes</taxon>
        <taxon>ecological metagenomes</taxon>
    </lineage>
</organism>
<name>A0A0F9ELI9_9ZZZZ</name>
<gene>
    <name evidence="3" type="ORF">LCGC14_2060270</name>
</gene>
<protein>
    <recommendedName>
        <fullName evidence="2">Peptidase M24 domain-containing protein</fullName>
    </recommendedName>
</protein>
<evidence type="ECO:0000313" key="3">
    <source>
        <dbReference type="EMBL" id="KKL74899.1"/>
    </source>
</evidence>
<evidence type="ECO:0000256" key="1">
    <source>
        <dbReference type="SAM" id="MobiDB-lite"/>
    </source>
</evidence>
<feature type="domain" description="Peptidase M24" evidence="2">
    <location>
        <begin position="383"/>
        <end position="483"/>
    </location>
</feature>
<dbReference type="Pfam" id="PF00557">
    <property type="entry name" value="Peptidase_M24"/>
    <property type="match status" value="1"/>
</dbReference>
<dbReference type="SUPFAM" id="SSF55920">
    <property type="entry name" value="Creatinase/aminopeptidase"/>
    <property type="match status" value="1"/>
</dbReference>
<sequence length="503" mass="55858">MGYLDALPEGLQSVYGGTQQLYRKPQYTQIGQTRVTSPTRLPLGGSMYGGQALEMPTVGAGGPSPSAPPPDQGIPETGLQTGAEDYLGETGQWEQLYLSGDWRWMPTNAQEGQVYDDQADTRWMMRNGEWIKFEYLQNVQENPRTLEEWFRADSVLAETGKGGNYFPAEGWNTIEEWMQWRLDGRVNDENRAVLENGLRLKGIDPTTGTELEADFTNWQDQITDFMGTLESGDITYDPDTGTFVDAEGNTQTGWVADWMKEVVGQSYETGGISGELFTIDEDGNIVLAEELQAMNDWFDQNPDVQQDYVEYNRQLAAHAIASGKSLNSGYYSEAAANAVSNYAAQQTDQIAKVMMEDIGSQFEYIANSIANMMKGIWSDNQQQMFDTGYKSTLNPLIIAGGPNGALPHAQVSQRKFRKGDLVVVDLTLRYKGYVSDSTRTFAIGKISKQATEAYEIVKESQKLGLKAVKPNVNCKEVDLHAVSISKIKIMGNILYTPPVMVLD</sequence>
<dbReference type="InterPro" id="IPR036005">
    <property type="entry name" value="Creatinase/aminopeptidase-like"/>
</dbReference>
<evidence type="ECO:0000259" key="2">
    <source>
        <dbReference type="Pfam" id="PF00557"/>
    </source>
</evidence>
<proteinExistence type="predicted"/>
<reference evidence="3" key="1">
    <citation type="journal article" date="2015" name="Nature">
        <title>Complex archaea that bridge the gap between prokaryotes and eukaryotes.</title>
        <authorList>
            <person name="Spang A."/>
            <person name="Saw J.H."/>
            <person name="Jorgensen S.L."/>
            <person name="Zaremba-Niedzwiedzka K."/>
            <person name="Martijn J."/>
            <person name="Lind A.E."/>
            <person name="van Eijk R."/>
            <person name="Schleper C."/>
            <person name="Guy L."/>
            <person name="Ettema T.J."/>
        </authorList>
    </citation>
    <scope>NUCLEOTIDE SEQUENCE</scope>
</reference>
<dbReference type="InterPro" id="IPR050659">
    <property type="entry name" value="Peptidase_M24B"/>
</dbReference>
<dbReference type="EMBL" id="LAZR01024510">
    <property type="protein sequence ID" value="KKL74899.1"/>
    <property type="molecule type" value="Genomic_DNA"/>
</dbReference>
<dbReference type="Gene3D" id="3.90.230.10">
    <property type="entry name" value="Creatinase/methionine aminopeptidase superfamily"/>
    <property type="match status" value="1"/>
</dbReference>
<dbReference type="PANTHER" id="PTHR46112:SF2">
    <property type="entry name" value="XAA-PRO AMINOPEPTIDASE P-RELATED"/>
    <property type="match status" value="1"/>
</dbReference>
<feature type="region of interest" description="Disordered" evidence="1">
    <location>
        <begin position="51"/>
        <end position="80"/>
    </location>
</feature>
<dbReference type="PANTHER" id="PTHR46112">
    <property type="entry name" value="AMINOPEPTIDASE"/>
    <property type="match status" value="1"/>
</dbReference>
<accession>A0A0F9ELI9</accession>
<comment type="caution">
    <text evidence="3">The sequence shown here is derived from an EMBL/GenBank/DDBJ whole genome shotgun (WGS) entry which is preliminary data.</text>
</comment>